<sequence length="468" mass="52269">MQELLLWEPITGVRQHVPVPMAYERTIFQPSAAVLCAADGCDHRDCLGGPFCLVFVFSVEDLDTEEEEYVTSACVYSSETGAWGELTSMHVEFMIDYTCYSRVLVARPLVYFMGTGGSILEYDLARHGLDVFEPPDTDLPLSKRFSLILMEDGRLGVSQSLDTDLKFWSREVATNGTDDARWVLSRVIELENLLPMRALARAEYSLLVLGFAEEANVIFINTVAGLFTIELHSERVRKVCDDHGFCNLVPVVGFYTPRSRLEVLRSEQHHALLPPLNIVEEVSGEEEDKKLQQVRKMFHEWCKDIEEGGFGNTTDLSSHALEFRVPLPLDRASKFYKCGRTFLCKAMKATNPSRNGSKSSSNEESIESTATATKYDTEGSEAFGSNAEQAPAEKVDSEEGKNLNGKDQEDGNLAGGGDDSDLDLAWKMLNVARAIVTKSPVMTMENFNIFHALAEVCKKRGNFSYVHY</sequence>
<reference evidence="3" key="1">
    <citation type="journal article" date="2012" name="Nature">
        <title>A physical, genetic and functional sequence assembly of the barley genome.</title>
        <authorList>
            <consortium name="The International Barley Genome Sequencing Consortium"/>
            <person name="Mayer K.F."/>
            <person name="Waugh R."/>
            <person name="Brown J.W."/>
            <person name="Schulman A."/>
            <person name="Langridge P."/>
            <person name="Platzer M."/>
            <person name="Fincher G.B."/>
            <person name="Muehlbauer G.J."/>
            <person name="Sato K."/>
            <person name="Close T.J."/>
            <person name="Wise R.P."/>
            <person name="Stein N."/>
        </authorList>
    </citation>
    <scope>NUCLEOTIDE SEQUENCE [LARGE SCALE GENOMIC DNA]</scope>
    <source>
        <strain evidence="3">cv. Morex</strain>
    </source>
</reference>
<dbReference type="PANTHER" id="PTHR32133">
    <property type="entry name" value="OS07G0120400 PROTEIN"/>
    <property type="match status" value="1"/>
</dbReference>
<keyword evidence="3" id="KW-1185">Reference proteome</keyword>
<dbReference type="PANTHER" id="PTHR32133:SF301">
    <property type="entry name" value="F-BOX DOMAIN-CONTAINING PROTEIN"/>
    <property type="match status" value="1"/>
</dbReference>
<feature type="compositionally biased region" description="Basic and acidic residues" evidence="1">
    <location>
        <begin position="391"/>
        <end position="409"/>
    </location>
</feature>
<dbReference type="Gramene" id="HORVU.MOREX.r2.5HG0439990.1">
    <property type="protein sequence ID" value="HORVU.MOREX.r2.5HG0439990.1"/>
    <property type="gene ID" value="HORVU.MOREX.r2.5HG0439990"/>
</dbReference>
<reference evidence="2" key="3">
    <citation type="submission" date="2022-01" db="UniProtKB">
        <authorList>
            <consortium name="EnsemblPlants"/>
        </authorList>
    </citation>
    <scope>IDENTIFICATION</scope>
    <source>
        <strain evidence="2">subsp. vulgare</strain>
    </source>
</reference>
<dbReference type="SMR" id="A0A8I7BAD5"/>
<feature type="compositionally biased region" description="Low complexity" evidence="1">
    <location>
        <begin position="351"/>
        <end position="363"/>
    </location>
</feature>
<evidence type="ECO:0000313" key="2">
    <source>
        <dbReference type="EnsemblPlants" id="HORVU.MOREX.r3.5HG0529010.1"/>
    </source>
</evidence>
<evidence type="ECO:0000256" key="1">
    <source>
        <dbReference type="SAM" id="MobiDB-lite"/>
    </source>
</evidence>
<proteinExistence type="predicted"/>
<organism evidence="2 3">
    <name type="scientific">Hordeum vulgare subsp. vulgare</name>
    <name type="common">Domesticated barley</name>
    <dbReference type="NCBI Taxonomy" id="112509"/>
    <lineage>
        <taxon>Eukaryota</taxon>
        <taxon>Viridiplantae</taxon>
        <taxon>Streptophyta</taxon>
        <taxon>Embryophyta</taxon>
        <taxon>Tracheophyta</taxon>
        <taxon>Spermatophyta</taxon>
        <taxon>Magnoliopsida</taxon>
        <taxon>Liliopsida</taxon>
        <taxon>Poales</taxon>
        <taxon>Poaceae</taxon>
        <taxon>BOP clade</taxon>
        <taxon>Pooideae</taxon>
        <taxon>Triticodae</taxon>
        <taxon>Triticeae</taxon>
        <taxon>Hordeinae</taxon>
        <taxon>Hordeum</taxon>
    </lineage>
</organism>
<reference evidence="2" key="2">
    <citation type="submission" date="2020-10" db="EMBL/GenBank/DDBJ databases">
        <authorList>
            <person name="Scholz U."/>
            <person name="Mascher M."/>
            <person name="Fiebig A."/>
        </authorList>
    </citation>
    <scope>NUCLEOTIDE SEQUENCE [LARGE SCALE GENOMIC DNA]</scope>
    <source>
        <strain evidence="2">cv. Morex</strain>
    </source>
</reference>
<dbReference type="Gramene" id="HORVU.MOREX.r3.5HG0529010.1">
    <property type="protein sequence ID" value="HORVU.MOREX.r3.5HG0529010.1"/>
    <property type="gene ID" value="HORVU.MOREX.r3.5HG0529010"/>
</dbReference>
<feature type="region of interest" description="Disordered" evidence="1">
    <location>
        <begin position="350"/>
        <end position="417"/>
    </location>
</feature>
<accession>A0A8I7BAD5</accession>
<dbReference type="EnsemblPlants" id="HORVU.MOREX.r3.5HG0529010.1">
    <property type="protein sequence ID" value="HORVU.MOREX.r3.5HG0529010.1"/>
    <property type="gene ID" value="HORVU.MOREX.r3.5HG0529010"/>
</dbReference>
<name>A0A8I7BAD5_HORVV</name>
<evidence type="ECO:0000313" key="3">
    <source>
        <dbReference type="Proteomes" id="UP000011116"/>
    </source>
</evidence>
<dbReference type="Proteomes" id="UP000011116">
    <property type="component" value="Chromosome 5H"/>
</dbReference>
<dbReference type="AlphaFoldDB" id="A0A8I7BAD5"/>
<protein>
    <submittedName>
        <fullName evidence="2">Uncharacterized protein</fullName>
    </submittedName>
</protein>